<keyword evidence="4" id="KW-1185">Reference proteome</keyword>
<dbReference type="GO" id="GO:0003677">
    <property type="term" value="F:DNA binding"/>
    <property type="evidence" value="ECO:0007669"/>
    <property type="project" value="UniProtKB-KW"/>
</dbReference>
<dbReference type="AlphaFoldDB" id="A0A975BE19"/>
<evidence type="ECO:0000256" key="1">
    <source>
        <dbReference type="ARBA" id="ARBA00023125"/>
    </source>
</evidence>
<accession>A0A975BE19</accession>
<sequence length="377" mass="43704">MKIKRSSKVTIKLATGKKREILDGIHDEYARTANFFIDYFWDHPEIRSANQITSEIYSLPETWLTARMRQCAAREALSMVLGARNIENRRKSSIELEAEELLGEEIFTEPVKPVHNGKKMTLSSQVVRIEKGRNSFDLWLVVHSVGNGIKLYIPLKKHRQFNKWAEIGKMGSSVVINRQHVQISFEIETGEKKQEGKLVGIDAGINHLMTTSKREFLGNEVSPLISKIKRKHQGSKAYKRAKKELSYYIHKTVKDYFADNNLQLVVTEKLKNLKHNTRQKNRTKELRKTLSNWNYRELLNIIQMRCEENRVSFRSVSPFKTSQKCPNPDCAHTQRENRNNEEFKCLKCGYSEQADYVGSLNILYRFLTGPYGAGFKT</sequence>
<dbReference type="KEGG" id="dli:dnl_60310"/>
<dbReference type="InterPro" id="IPR010095">
    <property type="entry name" value="Cas12f1-like_TNB"/>
</dbReference>
<dbReference type="EMBL" id="CP061799">
    <property type="protein sequence ID" value="QTA83618.1"/>
    <property type="molecule type" value="Genomic_DNA"/>
</dbReference>
<proteinExistence type="predicted"/>
<protein>
    <submittedName>
        <fullName evidence="3">Transposase, IS605 family</fullName>
    </submittedName>
</protein>
<evidence type="ECO:0000259" key="2">
    <source>
        <dbReference type="Pfam" id="PF07282"/>
    </source>
</evidence>
<feature type="domain" description="Cas12f1-like TNB" evidence="2">
    <location>
        <begin position="295"/>
        <end position="362"/>
    </location>
</feature>
<dbReference type="NCBIfam" id="TIGR01766">
    <property type="entry name" value="IS200/IS605 family accessory protein TnpB-like domain"/>
    <property type="match status" value="1"/>
</dbReference>
<dbReference type="Pfam" id="PF07282">
    <property type="entry name" value="Cas12f1-like_TNB"/>
    <property type="match status" value="1"/>
</dbReference>
<gene>
    <name evidence="3" type="ORF">dnl_60310</name>
</gene>
<evidence type="ECO:0000313" key="3">
    <source>
        <dbReference type="EMBL" id="QTA83618.1"/>
    </source>
</evidence>
<name>A0A975BE19_9BACT</name>
<dbReference type="Proteomes" id="UP000663720">
    <property type="component" value="Chromosome"/>
</dbReference>
<dbReference type="RefSeq" id="WP_207689431.1">
    <property type="nucleotide sequence ID" value="NZ_CP061799.1"/>
</dbReference>
<reference evidence="3" key="1">
    <citation type="journal article" date="2021" name="Microb. Physiol.">
        <title>Proteogenomic Insights into the Physiology of Marine, Sulfate-Reducing, Filamentous Desulfonema limicola and Desulfonema magnum.</title>
        <authorList>
            <person name="Schnaars V."/>
            <person name="Wohlbrand L."/>
            <person name="Scheve S."/>
            <person name="Hinrichs C."/>
            <person name="Reinhardt R."/>
            <person name="Rabus R."/>
        </authorList>
    </citation>
    <scope>NUCLEOTIDE SEQUENCE</scope>
    <source>
        <strain evidence="3">5ac10</strain>
    </source>
</reference>
<dbReference type="CDD" id="cd20335">
    <property type="entry name" value="BRcat_RBR"/>
    <property type="match status" value="1"/>
</dbReference>
<evidence type="ECO:0000313" key="4">
    <source>
        <dbReference type="Proteomes" id="UP000663720"/>
    </source>
</evidence>
<organism evidence="3 4">
    <name type="scientific">Desulfonema limicola</name>
    <dbReference type="NCBI Taxonomy" id="45656"/>
    <lineage>
        <taxon>Bacteria</taxon>
        <taxon>Pseudomonadati</taxon>
        <taxon>Thermodesulfobacteriota</taxon>
        <taxon>Desulfobacteria</taxon>
        <taxon>Desulfobacterales</taxon>
        <taxon>Desulfococcaceae</taxon>
        <taxon>Desulfonema</taxon>
    </lineage>
</organism>
<keyword evidence="1" id="KW-0238">DNA-binding</keyword>